<accession>A0ABW2BNY8</accession>
<sequence length="444" mass="45948" precursor="true">MTHLRPGRVALRFLAVSGVALATANCASTPPGKLAAGSGSSVDPKYGVKASPRLYNEGDVIPKGGGRRFSGKPYVVAGKTYEPRENAKGYVREGLASWYGSAFHGRMTANGEVFDRHSIAAAHPTLPLPSYARVTNLENGASMIVRVNDRGPYHAGRVMDVSEDAAEALGFHRRGTARVRVEYAGKASLAGSDDRKLLATLRTDGRPAGISSPVMVADLGPSEETESFSRGATPLAYKPAPEKPEPTEEAPRRTVRAPIVLASAAVAVPAAVQPTANRTREFKPAPVQAKATPVHFAAATVSGGNPGKMPVAVHASAREAAKEAAKASPAGKPSLMAAKAMPAGKPTPVVARLASATPEPHKAMGRHAPAVPENSKLAMAKLAPAKISPVKLAAQVPPAATPGKGKEATKDTKVAHKDAARQVAKASESPTRSGGHGARYAGIY</sequence>
<feature type="signal peptide" evidence="3">
    <location>
        <begin position="1"/>
        <end position="22"/>
    </location>
</feature>
<comment type="caution">
    <text evidence="7">The sequence shown here is derived from an EMBL/GenBank/DDBJ whole genome shotgun (WGS) entry which is preliminary data.</text>
</comment>
<feature type="region of interest" description="Disordered" evidence="5">
    <location>
        <begin position="394"/>
        <end position="444"/>
    </location>
</feature>
<dbReference type="Pfam" id="PF03330">
    <property type="entry name" value="DPBB_1"/>
    <property type="match status" value="1"/>
</dbReference>
<dbReference type="EMBL" id="JBHSWN010000001">
    <property type="protein sequence ID" value="MFC6791671.1"/>
    <property type="molecule type" value="Genomic_DNA"/>
</dbReference>
<feature type="compositionally biased region" description="Basic and acidic residues" evidence="5">
    <location>
        <begin position="240"/>
        <end position="252"/>
    </location>
</feature>
<reference evidence="8" key="1">
    <citation type="journal article" date="2019" name="Int. J. Syst. Evol. Microbiol.">
        <title>The Global Catalogue of Microorganisms (GCM) 10K type strain sequencing project: providing services to taxonomists for standard genome sequencing and annotation.</title>
        <authorList>
            <consortium name="The Broad Institute Genomics Platform"/>
            <consortium name="The Broad Institute Genome Sequencing Center for Infectious Disease"/>
            <person name="Wu L."/>
            <person name="Ma J."/>
        </authorList>
    </citation>
    <scope>NUCLEOTIDE SEQUENCE [LARGE SCALE GENOMIC DNA]</scope>
    <source>
        <strain evidence="8">CCUG 48316</strain>
    </source>
</reference>
<dbReference type="PANTHER" id="PTHR34183">
    <property type="entry name" value="ENDOLYTIC PEPTIDOGLYCAN TRANSGLYCOSYLASE RLPA"/>
    <property type="match status" value="1"/>
</dbReference>
<dbReference type="HAMAP" id="MF_02071">
    <property type="entry name" value="RlpA"/>
    <property type="match status" value="1"/>
</dbReference>
<keyword evidence="1 3" id="KW-0456">Lyase</keyword>
<dbReference type="CDD" id="cd22268">
    <property type="entry name" value="DPBB_RlpA-like"/>
    <property type="match status" value="1"/>
</dbReference>
<evidence type="ECO:0000256" key="4">
    <source>
        <dbReference type="RuleBase" id="RU003495"/>
    </source>
</evidence>
<dbReference type="Gene3D" id="2.40.40.10">
    <property type="entry name" value="RlpA-like domain"/>
    <property type="match status" value="1"/>
</dbReference>
<dbReference type="InterPro" id="IPR034718">
    <property type="entry name" value="RlpA"/>
</dbReference>
<feature type="chain" id="PRO_5044915799" description="Endolytic peptidoglycan transglycosylase RlpA" evidence="3">
    <location>
        <begin position="23"/>
        <end position="444"/>
    </location>
</feature>
<name>A0ABW2BNY8_9HYPH</name>
<evidence type="ECO:0000313" key="7">
    <source>
        <dbReference type="EMBL" id="MFC6791671.1"/>
    </source>
</evidence>
<evidence type="ECO:0000313" key="8">
    <source>
        <dbReference type="Proteomes" id="UP001596292"/>
    </source>
</evidence>
<protein>
    <recommendedName>
        <fullName evidence="3">Endolytic peptidoglycan transglycosylase RlpA</fullName>
        <ecNumber evidence="3">4.2.2.-</ecNumber>
    </recommendedName>
</protein>
<keyword evidence="8" id="KW-1185">Reference proteome</keyword>
<organism evidence="7 8">
    <name type="scientific">Methylobacterium komagatae</name>
    <dbReference type="NCBI Taxonomy" id="374425"/>
    <lineage>
        <taxon>Bacteria</taxon>
        <taxon>Pseudomonadati</taxon>
        <taxon>Pseudomonadota</taxon>
        <taxon>Alphaproteobacteria</taxon>
        <taxon>Hyphomicrobiales</taxon>
        <taxon>Methylobacteriaceae</taxon>
        <taxon>Methylobacterium</taxon>
    </lineage>
</organism>
<dbReference type="InterPro" id="IPR012997">
    <property type="entry name" value="RplA"/>
</dbReference>
<evidence type="ECO:0000256" key="5">
    <source>
        <dbReference type="SAM" id="MobiDB-lite"/>
    </source>
</evidence>
<proteinExistence type="inferred from homology"/>
<evidence type="ECO:0000256" key="2">
    <source>
        <dbReference type="ARBA" id="ARBA00023316"/>
    </source>
</evidence>
<feature type="region of interest" description="Disordered" evidence="5">
    <location>
        <begin position="221"/>
        <end position="252"/>
    </location>
</feature>
<evidence type="ECO:0000256" key="3">
    <source>
        <dbReference type="HAMAP-Rule" id="MF_02071"/>
    </source>
</evidence>
<dbReference type="EC" id="4.2.2.-" evidence="3"/>
<dbReference type="InterPro" id="IPR036908">
    <property type="entry name" value="RlpA-like_sf"/>
</dbReference>
<keyword evidence="2 3" id="KW-0961">Cell wall biogenesis/degradation</keyword>
<feature type="domain" description="RlpA-like protein double-psi beta-barrel" evidence="6">
    <location>
        <begin position="93"/>
        <end position="181"/>
    </location>
</feature>
<dbReference type="NCBIfam" id="TIGR00413">
    <property type="entry name" value="rlpA"/>
    <property type="match status" value="1"/>
</dbReference>
<dbReference type="SUPFAM" id="SSF50685">
    <property type="entry name" value="Barwin-like endoglucanases"/>
    <property type="match status" value="1"/>
</dbReference>
<dbReference type="InterPro" id="IPR009009">
    <property type="entry name" value="RlpA-like_DPBB"/>
</dbReference>
<comment type="function">
    <text evidence="3">Lytic transglycosylase with a strong preference for naked glycan strands that lack stem peptides.</text>
</comment>
<evidence type="ECO:0000259" key="6">
    <source>
        <dbReference type="Pfam" id="PF03330"/>
    </source>
</evidence>
<dbReference type="Proteomes" id="UP001596292">
    <property type="component" value="Unassembled WGS sequence"/>
</dbReference>
<feature type="compositionally biased region" description="Basic and acidic residues" evidence="5">
    <location>
        <begin position="404"/>
        <end position="420"/>
    </location>
</feature>
<keyword evidence="3" id="KW-0732">Signal</keyword>
<comment type="similarity">
    <text evidence="3 4">Belongs to the RlpA family.</text>
</comment>
<dbReference type="RefSeq" id="WP_378972778.1">
    <property type="nucleotide sequence ID" value="NZ_JBHSWN010000001.1"/>
</dbReference>
<evidence type="ECO:0000256" key="1">
    <source>
        <dbReference type="ARBA" id="ARBA00023239"/>
    </source>
</evidence>
<dbReference type="PANTHER" id="PTHR34183:SF1">
    <property type="entry name" value="ENDOLYTIC PEPTIDOGLYCAN TRANSGLYCOSYLASE RLPA"/>
    <property type="match status" value="1"/>
</dbReference>
<gene>
    <name evidence="3" type="primary">rlpA</name>
    <name evidence="7" type="ORF">ACFQE0_19915</name>
</gene>